<keyword evidence="8" id="KW-1185">Reference proteome</keyword>
<sequence>MLERIMLVKLLVLTLPLHFFFSCGDAFSYGSRPRSLGSTTHLRSTVSDDVMRSVTNIPSTSAPLSQNTFAGKVEQALMLRFKPSKIERVITSWRLAELGYEHREFVGDQQVPPITDAATSRCYQHAPSYVPGLKATAWWDNAGDELAWAKSLSKSFDSIRDEFTSVMSAPDKLSEGNNVWAGALSTDAESYGEGWKTLVLLNRGQWDENNAILFPATSRAINQSGAPVAEAFFASMKPQTSIKPHSDFTNFVLTSHLPLVIPENGNNKCRLSVGDETREWLEGKVILFDTSIYHDAINDSEEMRYILMLRVWHPDLTKEEIEALQFIYDCLEIPELLSDDPGTVFMAEQRAKMVKEFPLIGSQASGGFGGVKGGKKTKGKAKRKKGRK</sequence>
<evidence type="ECO:0000256" key="1">
    <source>
        <dbReference type="ARBA" id="ARBA00007730"/>
    </source>
</evidence>
<proteinExistence type="inferred from homology"/>
<feature type="domain" description="Aspartyl/asparaginy/proline hydroxylase" evidence="6">
    <location>
        <begin position="155"/>
        <end position="314"/>
    </location>
</feature>
<keyword evidence="5" id="KW-0732">Signal</keyword>
<evidence type="ECO:0000256" key="3">
    <source>
        <dbReference type="ARBA" id="ARBA00023002"/>
    </source>
</evidence>
<name>A0AAD9DIY1_9STRA</name>
<dbReference type="Gene3D" id="2.60.120.330">
    <property type="entry name" value="B-lactam Antibiotic, Isopenicillin N Synthase, Chain"/>
    <property type="match status" value="1"/>
</dbReference>
<keyword evidence="2" id="KW-0223">Dioxygenase</keyword>
<dbReference type="SUPFAM" id="SSF51197">
    <property type="entry name" value="Clavaminate synthase-like"/>
    <property type="match status" value="1"/>
</dbReference>
<dbReference type="PANTHER" id="PTHR46332">
    <property type="entry name" value="ASPARTATE BETA-HYDROXYLASE DOMAIN-CONTAINING PROTEIN 2"/>
    <property type="match status" value="1"/>
</dbReference>
<dbReference type="PROSITE" id="PS51257">
    <property type="entry name" value="PROKAR_LIPOPROTEIN"/>
    <property type="match status" value="1"/>
</dbReference>
<dbReference type="EMBL" id="JATAAI010000001">
    <property type="protein sequence ID" value="KAK1748947.1"/>
    <property type="molecule type" value="Genomic_DNA"/>
</dbReference>
<evidence type="ECO:0000313" key="7">
    <source>
        <dbReference type="EMBL" id="KAK1748947.1"/>
    </source>
</evidence>
<dbReference type="Pfam" id="PF05118">
    <property type="entry name" value="Asp_Arg_Hydrox"/>
    <property type="match status" value="1"/>
</dbReference>
<feature type="signal peptide" evidence="5">
    <location>
        <begin position="1"/>
        <end position="26"/>
    </location>
</feature>
<dbReference type="InterPro" id="IPR027443">
    <property type="entry name" value="IPNS-like_sf"/>
</dbReference>
<gene>
    <name evidence="7" type="ORF">QTG54_000886</name>
</gene>
<dbReference type="InterPro" id="IPR007803">
    <property type="entry name" value="Asp/Arg/Pro-Hydrxlase"/>
</dbReference>
<feature type="chain" id="PRO_5041962951" evidence="5">
    <location>
        <begin position="27"/>
        <end position="388"/>
    </location>
</feature>
<keyword evidence="3 7" id="KW-0560">Oxidoreductase</keyword>
<dbReference type="Proteomes" id="UP001224775">
    <property type="component" value="Unassembled WGS sequence"/>
</dbReference>
<reference evidence="7" key="1">
    <citation type="submission" date="2023-06" db="EMBL/GenBank/DDBJ databases">
        <title>Survivors Of The Sea: Transcriptome response of Skeletonema marinoi to long-term dormancy.</title>
        <authorList>
            <person name="Pinder M.I.M."/>
            <person name="Kourtchenko O."/>
            <person name="Robertson E.K."/>
            <person name="Larsson T."/>
            <person name="Maumus F."/>
            <person name="Osuna-Cruz C.M."/>
            <person name="Vancaester E."/>
            <person name="Stenow R."/>
            <person name="Vandepoele K."/>
            <person name="Ploug H."/>
            <person name="Bruchert V."/>
            <person name="Godhe A."/>
            <person name="Topel M."/>
        </authorList>
    </citation>
    <scope>NUCLEOTIDE SEQUENCE</scope>
    <source>
        <strain evidence="7">R05AC</strain>
    </source>
</reference>
<feature type="region of interest" description="Disordered" evidence="4">
    <location>
        <begin position="364"/>
        <end position="388"/>
    </location>
</feature>
<feature type="compositionally biased region" description="Basic residues" evidence="4">
    <location>
        <begin position="373"/>
        <end position="388"/>
    </location>
</feature>
<comment type="similarity">
    <text evidence="1">Belongs to the aspartyl/asparaginyl beta-hydroxylase family.</text>
</comment>
<dbReference type="PANTHER" id="PTHR46332:SF5">
    <property type="entry name" value="ASPARTATE BETA-HYDROXYLASE DOMAIN CONTAINING 2"/>
    <property type="match status" value="1"/>
</dbReference>
<dbReference type="GO" id="GO:0016020">
    <property type="term" value="C:membrane"/>
    <property type="evidence" value="ECO:0007669"/>
    <property type="project" value="TreeGrafter"/>
</dbReference>
<evidence type="ECO:0000256" key="4">
    <source>
        <dbReference type="SAM" id="MobiDB-lite"/>
    </source>
</evidence>
<dbReference type="GO" id="GO:0062101">
    <property type="term" value="F:peptidyl-aspartic acid 3-dioxygenase activity"/>
    <property type="evidence" value="ECO:0007669"/>
    <property type="project" value="UniProtKB-EC"/>
</dbReference>
<evidence type="ECO:0000256" key="5">
    <source>
        <dbReference type="SAM" id="SignalP"/>
    </source>
</evidence>
<comment type="caution">
    <text evidence="7">The sequence shown here is derived from an EMBL/GenBank/DDBJ whole genome shotgun (WGS) entry which is preliminary data.</text>
</comment>
<dbReference type="AlphaFoldDB" id="A0AAD9DIY1"/>
<evidence type="ECO:0000259" key="6">
    <source>
        <dbReference type="Pfam" id="PF05118"/>
    </source>
</evidence>
<accession>A0AAD9DIY1</accession>
<dbReference type="EC" id="1.14.11.16" evidence="7"/>
<protein>
    <submittedName>
        <fullName evidence="7">Aspartyl/asparaginyl beta-hydroxylase</fullName>
        <ecNumber evidence="7">1.14.11.16</ecNumber>
    </submittedName>
</protein>
<evidence type="ECO:0000256" key="2">
    <source>
        <dbReference type="ARBA" id="ARBA00022964"/>
    </source>
</evidence>
<dbReference type="InterPro" id="IPR051821">
    <property type="entry name" value="Asp/Asn_beta-hydroxylase"/>
</dbReference>
<organism evidence="7 8">
    <name type="scientific">Skeletonema marinoi</name>
    <dbReference type="NCBI Taxonomy" id="267567"/>
    <lineage>
        <taxon>Eukaryota</taxon>
        <taxon>Sar</taxon>
        <taxon>Stramenopiles</taxon>
        <taxon>Ochrophyta</taxon>
        <taxon>Bacillariophyta</taxon>
        <taxon>Coscinodiscophyceae</taxon>
        <taxon>Thalassiosirophycidae</taxon>
        <taxon>Thalassiosirales</taxon>
        <taxon>Skeletonemataceae</taxon>
        <taxon>Skeletonema</taxon>
        <taxon>Skeletonema marinoi-dohrnii complex</taxon>
    </lineage>
</organism>
<evidence type="ECO:0000313" key="8">
    <source>
        <dbReference type="Proteomes" id="UP001224775"/>
    </source>
</evidence>